<evidence type="ECO:0000259" key="4">
    <source>
        <dbReference type="PROSITE" id="PS51649"/>
    </source>
</evidence>
<comment type="similarity">
    <text evidence="2">Belongs to the NPH3 family.</text>
</comment>
<dbReference type="GO" id="GO:0016567">
    <property type="term" value="P:protein ubiquitination"/>
    <property type="evidence" value="ECO:0007669"/>
    <property type="project" value="UniProtKB-UniPathway"/>
</dbReference>
<feature type="domain" description="NPH3" evidence="4">
    <location>
        <begin position="127"/>
        <end position="429"/>
    </location>
</feature>
<evidence type="ECO:0000256" key="2">
    <source>
        <dbReference type="PROSITE-ProRule" id="PRU00982"/>
    </source>
</evidence>
<dbReference type="InterPro" id="IPR043454">
    <property type="entry name" value="NPH3/RPT2-like"/>
</dbReference>
<dbReference type="InterPro" id="IPR027356">
    <property type="entry name" value="NPH3_dom"/>
</dbReference>
<dbReference type="Pfam" id="PF22241">
    <property type="entry name" value="PSMD12-CSN4_N"/>
    <property type="match status" value="1"/>
</dbReference>
<dbReference type="EMBL" id="JADFTS010000004">
    <property type="protein sequence ID" value="KAF9607855.1"/>
    <property type="molecule type" value="Genomic_DNA"/>
</dbReference>
<dbReference type="PROSITE" id="PS51649">
    <property type="entry name" value="NPH3"/>
    <property type="match status" value="1"/>
</dbReference>
<dbReference type="Pfam" id="PF08022">
    <property type="entry name" value="FAD_binding_8"/>
    <property type="match status" value="1"/>
</dbReference>
<dbReference type="AlphaFoldDB" id="A0A835LUF0"/>
<gene>
    <name evidence="5" type="ORF">IFM89_002987</name>
</gene>
<keyword evidence="6" id="KW-1185">Reference proteome</keyword>
<evidence type="ECO:0000313" key="5">
    <source>
        <dbReference type="EMBL" id="KAF9607855.1"/>
    </source>
</evidence>
<dbReference type="UniPathway" id="UPA00143"/>
<evidence type="ECO:0000313" key="6">
    <source>
        <dbReference type="Proteomes" id="UP000631114"/>
    </source>
</evidence>
<sequence length="510" mass="56899">VETFGAMTKTEKIAFILEQVRLCLDRQDYVRAQILSRKINLRVFDADTSKEKKKPKEGDNVVEEAPVDIPSLLELKHIYYELMIRKLVQPTQNRRRGGGVGRGRGGNATAELQDRMLKANESPEKLIYVQKEIVNFLREMVLLENYSALNYTALGDRALLRFLCWNGVKKPQMVPKDWRIPGFSKGVIQGCDVAKCRSLVESIIWLLPIEKDNVSCSFLLKMLKAAILLNSRDMARRELVKRIGQQLDEASVTDLLIPTPEGITSTPGDDYLSIHIRTLGDWTTKLRNRFQEVCEVLASEPKKGRLARVETTGMKDFIKAQARFPKVLIRGPYGAPAENYKKYDILLLIGLGIDPLPTEEMQVIRCSGLMSNTSKLTVAKLVDGYLTEIARDPNLPLSKFIDLAEMVSSFSGPAHDGLYRAIDMFLKEHLGALFFQQVRAATSPGSSTPDIPGNLSALLPRENGGSHGSSRTTTTNTEDDWDAVATAETLKALKGELASLRLLYVGVQGF</sequence>
<evidence type="ECO:0000256" key="3">
    <source>
        <dbReference type="SAM" id="MobiDB-lite"/>
    </source>
</evidence>
<reference evidence="5 6" key="1">
    <citation type="submission" date="2020-10" db="EMBL/GenBank/DDBJ databases">
        <title>The Coptis chinensis genome and diversification of protoberbering-type alkaloids.</title>
        <authorList>
            <person name="Wang B."/>
            <person name="Shu S."/>
            <person name="Song C."/>
            <person name="Liu Y."/>
        </authorList>
    </citation>
    <scope>NUCLEOTIDE SEQUENCE [LARGE SCALE GENOMIC DNA]</scope>
    <source>
        <strain evidence="5">HL-2020</strain>
        <tissue evidence="5">Leaf</tissue>
    </source>
</reference>
<accession>A0A835LUF0</accession>
<dbReference type="Proteomes" id="UP000631114">
    <property type="component" value="Unassembled WGS sequence"/>
</dbReference>
<feature type="region of interest" description="Disordered" evidence="3">
    <location>
        <begin position="444"/>
        <end position="478"/>
    </location>
</feature>
<dbReference type="OrthoDB" id="624345at2759"/>
<dbReference type="Pfam" id="PF03000">
    <property type="entry name" value="NPH3"/>
    <property type="match status" value="2"/>
</dbReference>
<comment type="caution">
    <text evidence="5">The sequence shown here is derived from an EMBL/GenBank/DDBJ whole genome shotgun (WGS) entry which is preliminary data.</text>
</comment>
<proteinExistence type="inferred from homology"/>
<dbReference type="InterPro" id="IPR013112">
    <property type="entry name" value="FAD-bd_8"/>
</dbReference>
<evidence type="ECO:0000256" key="1">
    <source>
        <dbReference type="ARBA" id="ARBA00022786"/>
    </source>
</evidence>
<organism evidence="5 6">
    <name type="scientific">Coptis chinensis</name>
    <dbReference type="NCBI Taxonomy" id="261450"/>
    <lineage>
        <taxon>Eukaryota</taxon>
        <taxon>Viridiplantae</taxon>
        <taxon>Streptophyta</taxon>
        <taxon>Embryophyta</taxon>
        <taxon>Tracheophyta</taxon>
        <taxon>Spermatophyta</taxon>
        <taxon>Magnoliopsida</taxon>
        <taxon>Ranunculales</taxon>
        <taxon>Ranunculaceae</taxon>
        <taxon>Coptidoideae</taxon>
        <taxon>Coptis</taxon>
    </lineage>
</organism>
<name>A0A835LUF0_9MAGN</name>
<dbReference type="PANTHER" id="PTHR32370">
    <property type="entry name" value="OS12G0117600 PROTEIN"/>
    <property type="match status" value="1"/>
</dbReference>
<dbReference type="GO" id="GO:0016491">
    <property type="term" value="F:oxidoreductase activity"/>
    <property type="evidence" value="ECO:0007669"/>
    <property type="project" value="InterPro"/>
</dbReference>
<protein>
    <recommendedName>
        <fullName evidence="4">NPH3 domain-containing protein</fullName>
    </recommendedName>
</protein>
<keyword evidence="1" id="KW-0833">Ubl conjugation pathway</keyword>
<dbReference type="InterPro" id="IPR054559">
    <property type="entry name" value="PSMD12-CSN4-like_N"/>
</dbReference>
<feature type="non-terminal residue" evidence="5">
    <location>
        <position position="1"/>
    </location>
</feature>